<comment type="similarity">
    <text evidence="2">Belongs to the FAD-binding monooxygenase family.</text>
</comment>
<dbReference type="Proteomes" id="UP000016936">
    <property type="component" value="Unassembled WGS sequence"/>
</dbReference>
<name>M2UDR8_COCH5</name>
<keyword evidence="3" id="KW-0285">Flavoprotein</keyword>
<dbReference type="InterPro" id="IPR036188">
    <property type="entry name" value="FAD/NAD-bd_sf"/>
</dbReference>
<dbReference type="HOGENOM" id="CLU_946670_0_0_1"/>
<dbReference type="STRING" id="701091.M2UDR8"/>
<dbReference type="GO" id="GO:0004497">
    <property type="term" value="F:monooxygenase activity"/>
    <property type="evidence" value="ECO:0007669"/>
    <property type="project" value="UniProtKB-KW"/>
</dbReference>
<evidence type="ECO:0000313" key="9">
    <source>
        <dbReference type="Proteomes" id="UP000016936"/>
    </source>
</evidence>
<dbReference type="EMBL" id="KB445576">
    <property type="protein sequence ID" value="EMD91816.1"/>
    <property type="molecule type" value="Genomic_DNA"/>
</dbReference>
<accession>M2UDR8</accession>
<keyword evidence="6" id="KW-0560">Oxidoreductase</keyword>
<evidence type="ECO:0000256" key="3">
    <source>
        <dbReference type="ARBA" id="ARBA00022630"/>
    </source>
</evidence>
<keyword evidence="5" id="KW-0521">NADP</keyword>
<dbReference type="PANTHER" id="PTHR43098">
    <property type="entry name" value="L-ORNITHINE N(5)-MONOOXYGENASE-RELATED"/>
    <property type="match status" value="1"/>
</dbReference>
<reference evidence="8 9" key="1">
    <citation type="journal article" date="2012" name="PLoS Pathog.">
        <title>Diverse lifestyles and strategies of plant pathogenesis encoded in the genomes of eighteen Dothideomycetes fungi.</title>
        <authorList>
            <person name="Ohm R.A."/>
            <person name="Feau N."/>
            <person name="Henrissat B."/>
            <person name="Schoch C.L."/>
            <person name="Horwitz B.A."/>
            <person name="Barry K.W."/>
            <person name="Condon B.J."/>
            <person name="Copeland A.C."/>
            <person name="Dhillon B."/>
            <person name="Glaser F."/>
            <person name="Hesse C.N."/>
            <person name="Kosti I."/>
            <person name="LaButti K."/>
            <person name="Lindquist E.A."/>
            <person name="Lucas S."/>
            <person name="Salamov A.A."/>
            <person name="Bradshaw R.E."/>
            <person name="Ciuffetti L."/>
            <person name="Hamelin R.C."/>
            <person name="Kema G.H.J."/>
            <person name="Lawrence C."/>
            <person name="Scott J.A."/>
            <person name="Spatafora J.W."/>
            <person name="Turgeon B.G."/>
            <person name="de Wit P.J.G.M."/>
            <person name="Zhong S."/>
            <person name="Goodwin S.B."/>
            <person name="Grigoriev I.V."/>
        </authorList>
    </citation>
    <scope>NUCLEOTIDE SEQUENCE [LARGE SCALE GENOMIC DNA]</scope>
    <source>
        <strain evidence="9">C5 / ATCC 48332 / race O</strain>
    </source>
</reference>
<keyword evidence="4" id="KW-0274">FAD</keyword>
<proteinExistence type="inferred from homology"/>
<dbReference type="Gene3D" id="3.50.50.60">
    <property type="entry name" value="FAD/NAD(P)-binding domain"/>
    <property type="match status" value="2"/>
</dbReference>
<gene>
    <name evidence="8" type="ORF">COCHEDRAFT_12438</name>
</gene>
<keyword evidence="9" id="KW-1185">Reference proteome</keyword>
<evidence type="ECO:0000256" key="6">
    <source>
        <dbReference type="ARBA" id="ARBA00023002"/>
    </source>
</evidence>
<dbReference type="eggNOG" id="KOG1399">
    <property type="taxonomic scope" value="Eukaryota"/>
</dbReference>
<evidence type="ECO:0000256" key="4">
    <source>
        <dbReference type="ARBA" id="ARBA00022827"/>
    </source>
</evidence>
<sequence length="294" mass="33023">MLRDASYSVKLVEYRSNYRGIYFVSSTVWSENDAKWTVKLNTGETYKVKFLLLNTGFAAKQVDVVGTGSTGIQLAQELSKVTGHPIVFQRTLNMSLPMGQVNYEPPPKQAIPKPDYPKLFDEQPTKGKINESKVADILAPIEQPSAFGCKRISLENKYFEMYNRPNVSLVDISDKGTPIQEITENGIKTIDSDLSEHWKEGTKTYLGMEVAGFPNMFFTYVLQAPTALSQERSGDEWKELIWKLANASLLASWYMGTNIPGKTREPLIYLGVVPNSYKIIHETATSGYIGFDFS</sequence>
<dbReference type="SUPFAM" id="SSF51905">
    <property type="entry name" value="FAD/NAD(P)-binding domain"/>
    <property type="match status" value="1"/>
</dbReference>
<dbReference type="AlphaFoldDB" id="M2UDR8"/>
<comment type="cofactor">
    <cofactor evidence="1">
        <name>FAD</name>
        <dbReference type="ChEBI" id="CHEBI:57692"/>
    </cofactor>
</comment>
<evidence type="ECO:0000313" key="8">
    <source>
        <dbReference type="EMBL" id="EMD91816.1"/>
    </source>
</evidence>
<evidence type="ECO:0008006" key="10">
    <source>
        <dbReference type="Google" id="ProtNLM"/>
    </source>
</evidence>
<organism evidence="8 9">
    <name type="scientific">Cochliobolus heterostrophus (strain C5 / ATCC 48332 / race O)</name>
    <name type="common">Southern corn leaf blight fungus</name>
    <name type="synonym">Bipolaris maydis</name>
    <dbReference type="NCBI Taxonomy" id="701091"/>
    <lineage>
        <taxon>Eukaryota</taxon>
        <taxon>Fungi</taxon>
        <taxon>Dikarya</taxon>
        <taxon>Ascomycota</taxon>
        <taxon>Pezizomycotina</taxon>
        <taxon>Dothideomycetes</taxon>
        <taxon>Pleosporomycetidae</taxon>
        <taxon>Pleosporales</taxon>
        <taxon>Pleosporineae</taxon>
        <taxon>Pleosporaceae</taxon>
        <taxon>Bipolaris</taxon>
    </lineage>
</organism>
<keyword evidence="7" id="KW-0503">Monooxygenase</keyword>
<evidence type="ECO:0000256" key="2">
    <source>
        <dbReference type="ARBA" id="ARBA00010139"/>
    </source>
</evidence>
<dbReference type="PANTHER" id="PTHR43098:SF3">
    <property type="entry name" value="L-ORNITHINE N(5)-MONOOXYGENASE-RELATED"/>
    <property type="match status" value="1"/>
</dbReference>
<evidence type="ECO:0000256" key="5">
    <source>
        <dbReference type="ARBA" id="ARBA00022857"/>
    </source>
</evidence>
<reference evidence="9" key="2">
    <citation type="journal article" date="2013" name="PLoS Genet.">
        <title>Comparative genome structure, secondary metabolite, and effector coding capacity across Cochliobolus pathogens.</title>
        <authorList>
            <person name="Condon B.J."/>
            <person name="Leng Y."/>
            <person name="Wu D."/>
            <person name="Bushley K.E."/>
            <person name="Ohm R.A."/>
            <person name="Otillar R."/>
            <person name="Martin J."/>
            <person name="Schackwitz W."/>
            <person name="Grimwood J."/>
            <person name="MohdZainudin N."/>
            <person name="Xue C."/>
            <person name="Wang R."/>
            <person name="Manning V.A."/>
            <person name="Dhillon B."/>
            <person name="Tu Z.J."/>
            <person name="Steffenson B.J."/>
            <person name="Salamov A."/>
            <person name="Sun H."/>
            <person name="Lowry S."/>
            <person name="LaButti K."/>
            <person name="Han J."/>
            <person name="Copeland A."/>
            <person name="Lindquist E."/>
            <person name="Barry K."/>
            <person name="Schmutz J."/>
            <person name="Baker S.E."/>
            <person name="Ciuffetti L.M."/>
            <person name="Grigoriev I.V."/>
            <person name="Zhong S."/>
            <person name="Turgeon B.G."/>
        </authorList>
    </citation>
    <scope>NUCLEOTIDE SEQUENCE [LARGE SCALE GENOMIC DNA]</scope>
    <source>
        <strain evidence="9">C5 / ATCC 48332 / race O</strain>
    </source>
</reference>
<evidence type="ECO:0000256" key="7">
    <source>
        <dbReference type="ARBA" id="ARBA00023033"/>
    </source>
</evidence>
<evidence type="ECO:0000256" key="1">
    <source>
        <dbReference type="ARBA" id="ARBA00001974"/>
    </source>
</evidence>
<dbReference type="InterPro" id="IPR050775">
    <property type="entry name" value="FAD-binding_Monooxygenases"/>
</dbReference>
<protein>
    <recommendedName>
        <fullName evidence="10">FAD/NAD(P)-binding domain-containing protein</fullName>
    </recommendedName>
</protein>